<evidence type="ECO:0000313" key="4">
    <source>
        <dbReference type="EMBL" id="OOK65320.1"/>
    </source>
</evidence>
<sequence>MTFQEANQTVRELNVFTAHGPYVLIQVARCTTSPDCEIPLVAKTLDLQQPLIDTFTATPANQFAALPLDPTGLVARTLPLPPDQASPTTGAAYPPAAALHFDDDPVQTGPALSAAGVDEVAINLTTVYQAKDPAAGQTLTQTLSDIAAKTPPRKTPRPYRDYRKATAPKSPAPAGWCPDTGAWPPPAVTPSKPSPANSTRPTNRSPPNTAS</sequence>
<feature type="domain" description="DUF7373" evidence="3">
    <location>
        <begin position="74"/>
        <end position="149"/>
    </location>
</feature>
<evidence type="ECO:0000259" key="3">
    <source>
        <dbReference type="Pfam" id="PF24092"/>
    </source>
</evidence>
<reference evidence="4 5" key="1">
    <citation type="submission" date="2017-02" db="EMBL/GenBank/DDBJ databases">
        <title>Complete genome sequences of Mycobacterium kansasii strains isolated from rhesus macaques.</title>
        <authorList>
            <person name="Panda A."/>
            <person name="Nagaraj S."/>
            <person name="Zhao X."/>
            <person name="Tettelin H."/>
            <person name="Detolla L.J."/>
        </authorList>
    </citation>
    <scope>NUCLEOTIDE SEQUENCE [LARGE SCALE GENOMIC DNA]</scope>
    <source>
        <strain evidence="4 5">11-3469</strain>
    </source>
</reference>
<name>A0A1V3WEE3_MYCKA</name>
<accession>A0A1V3WEE3</accession>
<gene>
    <name evidence="4" type="ORF">BZL29_7987</name>
</gene>
<dbReference type="Pfam" id="PF24092">
    <property type="entry name" value="DUF7373_C"/>
    <property type="match status" value="1"/>
</dbReference>
<feature type="region of interest" description="Disordered" evidence="1">
    <location>
        <begin position="143"/>
        <end position="211"/>
    </location>
</feature>
<dbReference type="EMBL" id="MVBN01000011">
    <property type="protein sequence ID" value="OOK65320.1"/>
    <property type="molecule type" value="Genomic_DNA"/>
</dbReference>
<evidence type="ECO:0000313" key="5">
    <source>
        <dbReference type="Proteomes" id="UP000188532"/>
    </source>
</evidence>
<dbReference type="AlphaFoldDB" id="A0A1V3WEE3"/>
<comment type="caution">
    <text evidence="4">The sequence shown here is derived from an EMBL/GenBank/DDBJ whole genome shotgun (WGS) entry which is preliminary data.</text>
</comment>
<protein>
    <submittedName>
        <fullName evidence="4">Uncharacterized protein</fullName>
    </submittedName>
</protein>
<proteinExistence type="predicted"/>
<dbReference type="Proteomes" id="UP000188532">
    <property type="component" value="Unassembled WGS sequence"/>
</dbReference>
<evidence type="ECO:0000256" key="1">
    <source>
        <dbReference type="SAM" id="MobiDB-lite"/>
    </source>
</evidence>
<dbReference type="Pfam" id="PF24088">
    <property type="entry name" value="DUF7373"/>
    <property type="match status" value="1"/>
</dbReference>
<organism evidence="4 5">
    <name type="scientific">Mycobacterium kansasii</name>
    <dbReference type="NCBI Taxonomy" id="1768"/>
    <lineage>
        <taxon>Bacteria</taxon>
        <taxon>Bacillati</taxon>
        <taxon>Actinomycetota</taxon>
        <taxon>Actinomycetes</taxon>
        <taxon>Mycobacteriales</taxon>
        <taxon>Mycobacteriaceae</taxon>
        <taxon>Mycobacterium</taxon>
    </lineage>
</organism>
<dbReference type="InterPro" id="IPR056463">
    <property type="entry name" value="DUF7373_C"/>
</dbReference>
<feature type="compositionally biased region" description="Polar residues" evidence="1">
    <location>
        <begin position="197"/>
        <end position="211"/>
    </location>
</feature>
<dbReference type="InterPro" id="IPR055797">
    <property type="entry name" value="DUF7373"/>
</dbReference>
<feature type="domain" description="DUF7373" evidence="2">
    <location>
        <begin position="8"/>
        <end position="68"/>
    </location>
</feature>
<evidence type="ECO:0000259" key="2">
    <source>
        <dbReference type="Pfam" id="PF24088"/>
    </source>
</evidence>